<accession>A0A3L6QBU8</accession>
<comment type="caution">
    <text evidence="2">The sequence shown here is derived from an EMBL/GenBank/DDBJ whole genome shotgun (WGS) entry which is preliminary data.</text>
</comment>
<gene>
    <name evidence="2" type="ORF">C2845_PM12G24990</name>
</gene>
<dbReference type="AlphaFoldDB" id="A0A3L6QBU8"/>
<evidence type="ECO:0000256" key="1">
    <source>
        <dbReference type="SAM" id="MobiDB-lite"/>
    </source>
</evidence>
<dbReference type="PANTHER" id="PTHR35686:SF1">
    <property type="entry name" value="KINETOCHORE PROTEIN"/>
    <property type="match status" value="1"/>
</dbReference>
<feature type="compositionally biased region" description="Basic and acidic residues" evidence="1">
    <location>
        <begin position="108"/>
        <end position="127"/>
    </location>
</feature>
<evidence type="ECO:0000313" key="3">
    <source>
        <dbReference type="Proteomes" id="UP000275267"/>
    </source>
</evidence>
<keyword evidence="3" id="KW-1185">Reference proteome</keyword>
<feature type="region of interest" description="Disordered" evidence="1">
    <location>
        <begin position="1"/>
        <end position="42"/>
    </location>
</feature>
<evidence type="ECO:0000313" key="2">
    <source>
        <dbReference type="EMBL" id="RLM78193.1"/>
    </source>
</evidence>
<organism evidence="2 3">
    <name type="scientific">Panicum miliaceum</name>
    <name type="common">Proso millet</name>
    <name type="synonym">Broomcorn millet</name>
    <dbReference type="NCBI Taxonomy" id="4540"/>
    <lineage>
        <taxon>Eukaryota</taxon>
        <taxon>Viridiplantae</taxon>
        <taxon>Streptophyta</taxon>
        <taxon>Embryophyta</taxon>
        <taxon>Tracheophyta</taxon>
        <taxon>Spermatophyta</taxon>
        <taxon>Magnoliopsida</taxon>
        <taxon>Liliopsida</taxon>
        <taxon>Poales</taxon>
        <taxon>Poaceae</taxon>
        <taxon>PACMAD clade</taxon>
        <taxon>Panicoideae</taxon>
        <taxon>Panicodae</taxon>
        <taxon>Paniceae</taxon>
        <taxon>Panicinae</taxon>
        <taxon>Panicum</taxon>
        <taxon>Panicum sect. Panicum</taxon>
    </lineage>
</organism>
<proteinExistence type="predicted"/>
<sequence>MEDKDKSDGWDEDLEEADELENIDEESEDLAPEFPLRTKNANTSVSELLEDLQGRSGSSVRKTSALHQHMLNIREQEVSSRVPPDKVSQALMAELFGNIKEGSEDLPSELHQHTRSKDWKPKPPSSEKKTLAILGERSIDSEDPLEHIIDGTSSEEEDVTDNHLTLVNKDVKQQTMADLFQEVFNPTNMEVAMLPLRSTGAGYHGRMQQIMQMEKDRHAEFLRQFNIEQGDSKGITVQVMSRSLEGKLTVCCCLFQEKSNSTIRSDASTDHAMNESRTKRTIIFSPKICGNVDLLVGNIIRIFPPWKEVKLQDEDVMLCTYFSHHGA</sequence>
<dbReference type="EMBL" id="PQIB02000012">
    <property type="protein sequence ID" value="RLM78193.1"/>
    <property type="molecule type" value="Genomic_DNA"/>
</dbReference>
<feature type="compositionally biased region" description="Acidic residues" evidence="1">
    <location>
        <begin position="10"/>
        <end position="31"/>
    </location>
</feature>
<reference evidence="3" key="1">
    <citation type="journal article" date="2019" name="Nat. Commun.">
        <title>The genome of broomcorn millet.</title>
        <authorList>
            <person name="Zou C."/>
            <person name="Miki D."/>
            <person name="Li D."/>
            <person name="Tang Q."/>
            <person name="Xiao L."/>
            <person name="Rajput S."/>
            <person name="Deng P."/>
            <person name="Jia W."/>
            <person name="Huang R."/>
            <person name="Zhang M."/>
            <person name="Sun Y."/>
            <person name="Hu J."/>
            <person name="Fu X."/>
            <person name="Schnable P.S."/>
            <person name="Li F."/>
            <person name="Zhang H."/>
            <person name="Feng B."/>
            <person name="Zhu X."/>
            <person name="Liu R."/>
            <person name="Schnable J.C."/>
            <person name="Zhu J.-K."/>
            <person name="Zhang H."/>
        </authorList>
    </citation>
    <scope>NUCLEOTIDE SEQUENCE [LARGE SCALE GENOMIC DNA]</scope>
</reference>
<dbReference type="Proteomes" id="UP000275267">
    <property type="component" value="Unassembled WGS sequence"/>
</dbReference>
<dbReference type="OrthoDB" id="1914453at2759"/>
<feature type="region of interest" description="Disordered" evidence="1">
    <location>
        <begin position="104"/>
        <end position="127"/>
    </location>
</feature>
<dbReference type="PANTHER" id="PTHR35686">
    <property type="entry name" value="KINETOCHORE PROTEIN"/>
    <property type="match status" value="1"/>
</dbReference>
<dbReference type="STRING" id="4540.A0A3L6QBU8"/>
<protein>
    <submittedName>
        <fullName evidence="2">Uncharacterized protein</fullName>
    </submittedName>
</protein>
<name>A0A3L6QBU8_PANMI</name>